<feature type="signal peptide" evidence="1">
    <location>
        <begin position="1"/>
        <end position="25"/>
    </location>
</feature>
<keyword evidence="1" id="KW-0732">Signal</keyword>
<accession>A0A1I2MMM1</accession>
<evidence type="ECO:0000259" key="2">
    <source>
        <dbReference type="Pfam" id="PF20033"/>
    </source>
</evidence>
<evidence type="ECO:0000256" key="1">
    <source>
        <dbReference type="SAM" id="SignalP"/>
    </source>
</evidence>
<reference evidence="4" key="1">
    <citation type="submission" date="2016-10" db="EMBL/GenBank/DDBJ databases">
        <authorList>
            <person name="Varghese N."/>
            <person name="Submissions S."/>
        </authorList>
    </citation>
    <scope>NUCLEOTIDE SEQUENCE [LARGE SCALE GENOMIC DNA]</scope>
    <source>
        <strain evidence="4">LP51</strain>
    </source>
</reference>
<keyword evidence="4" id="KW-1185">Reference proteome</keyword>
<dbReference type="Proteomes" id="UP000198724">
    <property type="component" value="Unassembled WGS sequence"/>
</dbReference>
<dbReference type="InterPro" id="IPR045497">
    <property type="entry name" value="DUF6438"/>
</dbReference>
<protein>
    <recommendedName>
        <fullName evidence="2">DUF6438 domain-containing protein</fullName>
    </recommendedName>
</protein>
<evidence type="ECO:0000313" key="4">
    <source>
        <dbReference type="Proteomes" id="UP000198724"/>
    </source>
</evidence>
<dbReference type="EMBL" id="FOOT01000001">
    <property type="protein sequence ID" value="SFF92150.1"/>
    <property type="molecule type" value="Genomic_DNA"/>
</dbReference>
<name>A0A1I2MMM1_9BACT</name>
<proteinExistence type="predicted"/>
<dbReference type="RefSeq" id="WP_092098466.1">
    <property type="nucleotide sequence ID" value="NZ_FOOT01000001.1"/>
</dbReference>
<sequence>MKYKQSINLLLLGLVLLLASGCARGNANQSIIHAQGRDAAPPQKLLLFQKTPCYGTCPAYNATFYSDGTIHYEGFRYVPVTDTITLQLSEKQLQQVKEMLQKLDYTSLKDTYLSPYTDLPSSYLTFYENDREVKRIKHQQDGPEALQGTITYLHKLVMEVLEAK</sequence>
<organism evidence="3 4">
    <name type="scientific">Pontibacter chinhatensis</name>
    <dbReference type="NCBI Taxonomy" id="1436961"/>
    <lineage>
        <taxon>Bacteria</taxon>
        <taxon>Pseudomonadati</taxon>
        <taxon>Bacteroidota</taxon>
        <taxon>Cytophagia</taxon>
        <taxon>Cytophagales</taxon>
        <taxon>Hymenobacteraceae</taxon>
        <taxon>Pontibacter</taxon>
    </lineage>
</organism>
<gene>
    <name evidence="3" type="ORF">SAMN05421739_101385</name>
</gene>
<dbReference type="STRING" id="1436961.SAMN05421739_101385"/>
<dbReference type="OrthoDB" id="7172369at2"/>
<feature type="chain" id="PRO_5011716032" description="DUF6438 domain-containing protein" evidence="1">
    <location>
        <begin position="26"/>
        <end position="164"/>
    </location>
</feature>
<dbReference type="AlphaFoldDB" id="A0A1I2MMM1"/>
<dbReference type="Pfam" id="PF20033">
    <property type="entry name" value="DUF6438"/>
    <property type="match status" value="1"/>
</dbReference>
<evidence type="ECO:0000313" key="3">
    <source>
        <dbReference type="EMBL" id="SFF92150.1"/>
    </source>
</evidence>
<feature type="domain" description="DUF6438" evidence="2">
    <location>
        <begin position="46"/>
        <end position="156"/>
    </location>
</feature>
<dbReference type="PROSITE" id="PS51257">
    <property type="entry name" value="PROKAR_LIPOPROTEIN"/>
    <property type="match status" value="1"/>
</dbReference>